<accession>A0A178MK91</accession>
<evidence type="ECO:0000313" key="3">
    <source>
        <dbReference type="EMBL" id="OAN49100.1"/>
    </source>
</evidence>
<evidence type="ECO:0000256" key="2">
    <source>
        <dbReference type="HAMAP-Rule" id="MF_00048"/>
    </source>
</evidence>
<comment type="caution">
    <text evidence="3">The sequence shown here is derived from an EMBL/GenBank/DDBJ whole genome shotgun (WGS) entry which is preliminary data.</text>
</comment>
<dbReference type="PANTHER" id="PTHR34039:SF1">
    <property type="entry name" value="UPF0102 PROTEIN YRAN"/>
    <property type="match status" value="1"/>
</dbReference>
<dbReference type="InterPro" id="IPR011335">
    <property type="entry name" value="Restrct_endonuc-II-like"/>
</dbReference>
<proteinExistence type="inferred from homology"/>
<sequence>MNSSTPPNARREAHHRGRLAEALAVAWLRLKLYRILARGLVRGRGSGAGEVDIVAKRGRVLAFVEVKHRADLDRAAQAISAAQRGRIQRAAAAFVARRPDLAACDLRFDAILVAPGRWPRHIPDAWRPDQ</sequence>
<dbReference type="SUPFAM" id="SSF52980">
    <property type="entry name" value="Restriction endonuclease-like"/>
    <property type="match status" value="1"/>
</dbReference>
<protein>
    <recommendedName>
        <fullName evidence="2">UPF0102 protein A6A04_02980</fullName>
    </recommendedName>
</protein>
<dbReference type="RefSeq" id="WP_068493400.1">
    <property type="nucleotide sequence ID" value="NZ_LWQT01000066.1"/>
</dbReference>
<dbReference type="EMBL" id="LWQT01000066">
    <property type="protein sequence ID" value="OAN49100.1"/>
    <property type="molecule type" value="Genomic_DNA"/>
</dbReference>
<evidence type="ECO:0000313" key="4">
    <source>
        <dbReference type="Proteomes" id="UP000078428"/>
    </source>
</evidence>
<dbReference type="GO" id="GO:0003676">
    <property type="term" value="F:nucleic acid binding"/>
    <property type="evidence" value="ECO:0007669"/>
    <property type="project" value="InterPro"/>
</dbReference>
<gene>
    <name evidence="3" type="ORF">A6A04_02980</name>
</gene>
<dbReference type="PANTHER" id="PTHR34039">
    <property type="entry name" value="UPF0102 PROTEIN YRAN"/>
    <property type="match status" value="1"/>
</dbReference>
<comment type="similarity">
    <text evidence="1 2">Belongs to the UPF0102 family.</text>
</comment>
<dbReference type="InterPro" id="IPR003509">
    <property type="entry name" value="UPF0102_YraN-like"/>
</dbReference>
<name>A0A178MK91_9PROT</name>
<dbReference type="Pfam" id="PF02021">
    <property type="entry name" value="UPF0102"/>
    <property type="match status" value="1"/>
</dbReference>
<dbReference type="Gene3D" id="3.40.1350.10">
    <property type="match status" value="1"/>
</dbReference>
<dbReference type="AlphaFoldDB" id="A0A178MK91"/>
<dbReference type="OrthoDB" id="9812968at2"/>
<organism evidence="3 4">
    <name type="scientific">Paramagnetospirillum marisnigri</name>
    <dbReference type="NCBI Taxonomy" id="1285242"/>
    <lineage>
        <taxon>Bacteria</taxon>
        <taxon>Pseudomonadati</taxon>
        <taxon>Pseudomonadota</taxon>
        <taxon>Alphaproteobacteria</taxon>
        <taxon>Rhodospirillales</taxon>
        <taxon>Magnetospirillaceae</taxon>
        <taxon>Paramagnetospirillum</taxon>
    </lineage>
</organism>
<evidence type="ECO:0000256" key="1">
    <source>
        <dbReference type="ARBA" id="ARBA00006738"/>
    </source>
</evidence>
<reference evidence="3 4" key="1">
    <citation type="submission" date="2016-04" db="EMBL/GenBank/DDBJ databases">
        <title>Draft genome sequence of freshwater magnetotactic bacteria Magnetospirillum marisnigri SP-1 and Magnetospirillum moscoviense BB-1.</title>
        <authorList>
            <person name="Koziaeva V."/>
            <person name="Dziuba M.V."/>
            <person name="Ivanov T.M."/>
            <person name="Kuznetsov B."/>
            <person name="Grouzdev D.S."/>
        </authorList>
    </citation>
    <scope>NUCLEOTIDE SEQUENCE [LARGE SCALE GENOMIC DNA]</scope>
    <source>
        <strain evidence="3 4">SP-1</strain>
    </source>
</reference>
<dbReference type="InterPro" id="IPR011856">
    <property type="entry name" value="tRNA_endonuc-like_dom_sf"/>
</dbReference>
<dbReference type="NCBIfam" id="NF009151">
    <property type="entry name" value="PRK12497.1-5"/>
    <property type="match status" value="1"/>
</dbReference>
<dbReference type="Proteomes" id="UP000078428">
    <property type="component" value="Unassembled WGS sequence"/>
</dbReference>
<dbReference type="STRING" id="1285242.A6A04_02980"/>
<keyword evidence="4" id="KW-1185">Reference proteome</keyword>
<dbReference type="HAMAP" id="MF_00048">
    <property type="entry name" value="UPF0102"/>
    <property type="match status" value="1"/>
</dbReference>